<evidence type="ECO:0000256" key="1">
    <source>
        <dbReference type="ARBA" id="ARBA00004123"/>
    </source>
</evidence>
<evidence type="ECO:0000256" key="8">
    <source>
        <dbReference type="PROSITE-ProRule" id="PRU00042"/>
    </source>
</evidence>
<keyword evidence="3" id="KW-0677">Repeat</keyword>
<dbReference type="Pfam" id="PF13912">
    <property type="entry name" value="zf-C2H2_6"/>
    <property type="match status" value="1"/>
</dbReference>
<evidence type="ECO:0000256" key="4">
    <source>
        <dbReference type="ARBA" id="ARBA00022771"/>
    </source>
</evidence>
<dbReference type="Gene3D" id="3.30.160.60">
    <property type="entry name" value="Classic Zinc Finger"/>
    <property type="match status" value="3"/>
</dbReference>
<evidence type="ECO:0000256" key="5">
    <source>
        <dbReference type="ARBA" id="ARBA00022833"/>
    </source>
</evidence>
<dbReference type="FunFam" id="3.30.160.60:FF:002420">
    <property type="entry name" value="Zinc finger and BTB domain-containing protein 2"/>
    <property type="match status" value="1"/>
</dbReference>
<reference evidence="10" key="1">
    <citation type="journal article" date="2008" name="Nature">
        <title>The amphioxus genome and the evolution of the chordate karyotype.</title>
        <authorList>
            <consortium name="US DOE Joint Genome Institute (JGI-PGF)"/>
            <person name="Putnam N.H."/>
            <person name="Butts T."/>
            <person name="Ferrier D.E.K."/>
            <person name="Furlong R.F."/>
            <person name="Hellsten U."/>
            <person name="Kawashima T."/>
            <person name="Robinson-Rechavi M."/>
            <person name="Shoguchi E."/>
            <person name="Terry A."/>
            <person name="Yu J.-K."/>
            <person name="Benito-Gutierrez E.L."/>
            <person name="Dubchak I."/>
            <person name="Garcia-Fernandez J."/>
            <person name="Gibson-Brown J.J."/>
            <person name="Grigoriev I.V."/>
            <person name="Horton A.C."/>
            <person name="de Jong P.J."/>
            <person name="Jurka J."/>
            <person name="Kapitonov V.V."/>
            <person name="Kohara Y."/>
            <person name="Kuroki Y."/>
            <person name="Lindquist E."/>
            <person name="Lucas S."/>
            <person name="Osoegawa K."/>
            <person name="Pennacchio L.A."/>
            <person name="Salamov A.A."/>
            <person name="Satou Y."/>
            <person name="Sauka-Spengler T."/>
            <person name="Schmutz J."/>
            <person name="Shin-I T."/>
            <person name="Toyoda A."/>
            <person name="Bronner-Fraser M."/>
            <person name="Fujiyama A."/>
            <person name="Holland L.Z."/>
            <person name="Holland P.W.H."/>
            <person name="Satoh N."/>
            <person name="Rokhsar D.S."/>
        </authorList>
    </citation>
    <scope>NUCLEOTIDE SEQUENCE [LARGE SCALE GENOMIC DNA]</scope>
    <source>
        <strain evidence="10">S238N-H82</strain>
        <tissue evidence="10">Testes</tissue>
    </source>
</reference>
<evidence type="ECO:0000313" key="10">
    <source>
        <dbReference type="EMBL" id="EEN58938.1"/>
    </source>
</evidence>
<sequence>HVCNTCRKAFHERFALKKHIEFQHNCVLCPECGKSFRSYSGFQKHSHMHKPTQHNCKSCNLTFSSKAQLYNHRSKAHLPQKSCNTCGKAFSKKCHLTDHMKTHEGEEAKVHKCTQCHASFKQRQSLTRHMSTHEDLRTCDLCNKTYHGSRQLARH</sequence>
<dbReference type="PROSITE" id="PS00028">
    <property type="entry name" value="ZINC_FINGER_C2H2_1"/>
    <property type="match status" value="4"/>
</dbReference>
<name>C3YL68_BRAFL</name>
<evidence type="ECO:0000256" key="2">
    <source>
        <dbReference type="ARBA" id="ARBA00022723"/>
    </source>
</evidence>
<keyword evidence="4 8" id="KW-0863">Zinc-finger</keyword>
<evidence type="ECO:0000259" key="9">
    <source>
        <dbReference type="PROSITE" id="PS50157"/>
    </source>
</evidence>
<dbReference type="PANTHER" id="PTHR24404">
    <property type="entry name" value="ZINC FINGER PROTEIN"/>
    <property type="match status" value="1"/>
</dbReference>
<dbReference type="SUPFAM" id="SSF57667">
    <property type="entry name" value="beta-beta-alpha zinc fingers"/>
    <property type="match status" value="3"/>
</dbReference>
<dbReference type="InterPro" id="IPR013087">
    <property type="entry name" value="Znf_C2H2_type"/>
</dbReference>
<dbReference type="FunFam" id="3.30.160.60:FF:000045">
    <property type="entry name" value="ZFP69 zinc finger protein B"/>
    <property type="match status" value="1"/>
</dbReference>
<dbReference type="GO" id="GO:0008270">
    <property type="term" value="F:zinc ion binding"/>
    <property type="evidence" value="ECO:0007669"/>
    <property type="project" value="UniProtKB-KW"/>
</dbReference>
<dbReference type="PROSITE" id="PS50157">
    <property type="entry name" value="ZINC_FINGER_C2H2_2"/>
    <property type="match status" value="5"/>
</dbReference>
<feature type="domain" description="C2H2-type" evidence="9">
    <location>
        <begin position="54"/>
        <end position="82"/>
    </location>
</feature>
<accession>C3YL68</accession>
<evidence type="ECO:0000256" key="6">
    <source>
        <dbReference type="ARBA" id="ARBA00023125"/>
    </source>
</evidence>
<comment type="subcellular location">
    <subcellularLocation>
        <location evidence="1">Nucleus</location>
    </subcellularLocation>
</comment>
<dbReference type="GO" id="GO:0005634">
    <property type="term" value="C:nucleus"/>
    <property type="evidence" value="ECO:0007669"/>
    <property type="project" value="UniProtKB-SubCell"/>
</dbReference>
<proteinExistence type="predicted"/>
<dbReference type="EMBL" id="GG666526">
    <property type="protein sequence ID" value="EEN58938.1"/>
    <property type="molecule type" value="Genomic_DNA"/>
</dbReference>
<evidence type="ECO:0000256" key="7">
    <source>
        <dbReference type="ARBA" id="ARBA00023242"/>
    </source>
</evidence>
<dbReference type="GO" id="GO:0003677">
    <property type="term" value="F:DNA binding"/>
    <property type="evidence" value="ECO:0007669"/>
    <property type="project" value="UniProtKB-KW"/>
</dbReference>
<feature type="domain" description="C2H2-type" evidence="9">
    <location>
        <begin position="81"/>
        <end position="108"/>
    </location>
</feature>
<keyword evidence="5" id="KW-0862">Zinc</keyword>
<keyword evidence="7" id="KW-0539">Nucleus</keyword>
<dbReference type="eggNOG" id="KOG1721">
    <property type="taxonomic scope" value="Eukaryota"/>
</dbReference>
<dbReference type="InterPro" id="IPR036236">
    <property type="entry name" value="Znf_C2H2_sf"/>
</dbReference>
<feature type="domain" description="C2H2-type" evidence="9">
    <location>
        <begin position="111"/>
        <end position="138"/>
    </location>
</feature>
<feature type="non-terminal residue" evidence="10">
    <location>
        <position position="155"/>
    </location>
</feature>
<feature type="non-terminal residue" evidence="10">
    <location>
        <position position="1"/>
    </location>
</feature>
<feature type="domain" description="C2H2-type" evidence="9">
    <location>
        <begin position="27"/>
        <end position="54"/>
    </location>
</feature>
<feature type="domain" description="C2H2-type" evidence="9">
    <location>
        <begin position="1"/>
        <end position="24"/>
    </location>
</feature>
<dbReference type="Pfam" id="PF00096">
    <property type="entry name" value="zf-C2H2"/>
    <property type="match status" value="3"/>
</dbReference>
<keyword evidence="6" id="KW-0238">DNA-binding</keyword>
<dbReference type="InterPro" id="IPR050589">
    <property type="entry name" value="Ikaros_C2H2-ZF"/>
</dbReference>
<dbReference type="AlphaFoldDB" id="C3YL68"/>
<dbReference type="PANTHER" id="PTHR24404:SF114">
    <property type="entry name" value="KLUMPFUSS, ISOFORM B-RELATED"/>
    <property type="match status" value="1"/>
</dbReference>
<dbReference type="SMART" id="SM00355">
    <property type="entry name" value="ZnF_C2H2"/>
    <property type="match status" value="5"/>
</dbReference>
<organism>
    <name type="scientific">Branchiostoma floridae</name>
    <name type="common">Florida lancelet</name>
    <name type="synonym">Amphioxus</name>
    <dbReference type="NCBI Taxonomy" id="7739"/>
    <lineage>
        <taxon>Eukaryota</taxon>
        <taxon>Metazoa</taxon>
        <taxon>Chordata</taxon>
        <taxon>Cephalochordata</taxon>
        <taxon>Leptocardii</taxon>
        <taxon>Amphioxiformes</taxon>
        <taxon>Branchiostomatidae</taxon>
        <taxon>Branchiostoma</taxon>
    </lineage>
</organism>
<evidence type="ECO:0000256" key="3">
    <source>
        <dbReference type="ARBA" id="ARBA00022737"/>
    </source>
</evidence>
<protein>
    <recommendedName>
        <fullName evidence="9">C2H2-type domain-containing protein</fullName>
    </recommendedName>
</protein>
<gene>
    <name evidence="10" type="ORF">BRAFLDRAFT_139797</name>
</gene>
<dbReference type="InParanoid" id="C3YL68"/>
<keyword evidence="2" id="KW-0479">Metal-binding</keyword>